<dbReference type="Pfam" id="PF00646">
    <property type="entry name" value="F-box"/>
    <property type="match status" value="1"/>
</dbReference>
<dbReference type="Gene3D" id="1.20.1280.50">
    <property type="match status" value="1"/>
</dbReference>
<evidence type="ECO:0000256" key="2">
    <source>
        <dbReference type="ARBA" id="ARBA00022786"/>
    </source>
</evidence>
<dbReference type="OrthoDB" id="722566at2759"/>
<gene>
    <name evidence="4" type="ORF">PYCCODRAFT_1429376</name>
</gene>
<dbReference type="Pfam" id="PF12014">
    <property type="entry name" value="Cyclin_D1_bind"/>
    <property type="match status" value="1"/>
</dbReference>
<dbReference type="AlphaFoldDB" id="A0A1Y2J4G1"/>
<organism evidence="4 5">
    <name type="scientific">Trametes coccinea (strain BRFM310)</name>
    <name type="common">Pycnoporus coccineus</name>
    <dbReference type="NCBI Taxonomy" id="1353009"/>
    <lineage>
        <taxon>Eukaryota</taxon>
        <taxon>Fungi</taxon>
        <taxon>Dikarya</taxon>
        <taxon>Basidiomycota</taxon>
        <taxon>Agaricomycotina</taxon>
        <taxon>Agaricomycetes</taxon>
        <taxon>Polyporales</taxon>
        <taxon>Polyporaceae</taxon>
        <taxon>Trametes</taxon>
    </lineage>
</organism>
<keyword evidence="2" id="KW-0833">Ubl conjugation pathway</keyword>
<dbReference type="PANTHER" id="PTHR10706:SF130">
    <property type="entry name" value="F-BOX ONLY PROTEIN 31"/>
    <property type="match status" value="1"/>
</dbReference>
<dbReference type="Proteomes" id="UP000193067">
    <property type="component" value="Unassembled WGS sequence"/>
</dbReference>
<evidence type="ECO:0000313" key="5">
    <source>
        <dbReference type="Proteomes" id="UP000193067"/>
    </source>
</evidence>
<sequence>MPSVLSLPYDVLREIFTRLSAVDVLNFLRTSRKVYYPLIDDDSTWYSFCARYGIRDTSVFHRRSFRIIYGRLLHPYGPLLGLWCSDYPCRGNVVEFRIVPDTWHRSGERIIIGEVWEFNAKPGERPRPDYPSYTEFIQIGFTTPAKSTPQTANNVQISWHLRSERDLRFLVHNGIPPPWIRTDGDGRLATPSLHVIAPSDMKLESKPGNFMYLNIPEMLPSAPWYDHARGVPRLPQEGLPPLGQNLLWSSVSSALHYVPGTPKPAAIAFFPPPAGRESDVRLIDHDLHNPPHYFSIYFEHVVSRYYPLLQRDQVGDDPASSQWRAETLEGIWLGDYGVHGTECVFLELNAGDSVVRAWKITGDAHVPRGTCSWEMDLQQPNQDSQPARRSYTGQGTLAPRGFVTSEKWPISVTVVGPDEITVSWDLTYNTKFVRYKQKRGRVGFP</sequence>
<reference evidence="4 5" key="1">
    <citation type="journal article" date="2015" name="Biotechnol. Biofuels">
        <title>Enhanced degradation of softwood versus hardwood by the white-rot fungus Pycnoporus coccineus.</title>
        <authorList>
            <person name="Couturier M."/>
            <person name="Navarro D."/>
            <person name="Chevret D."/>
            <person name="Henrissat B."/>
            <person name="Piumi F."/>
            <person name="Ruiz-Duenas F.J."/>
            <person name="Martinez A.T."/>
            <person name="Grigoriev I.V."/>
            <person name="Riley R."/>
            <person name="Lipzen A."/>
            <person name="Berrin J.G."/>
            <person name="Master E.R."/>
            <person name="Rosso M.N."/>
        </authorList>
    </citation>
    <scope>NUCLEOTIDE SEQUENCE [LARGE SCALE GENOMIC DNA]</scope>
    <source>
        <strain evidence="4 5">BRFM310</strain>
    </source>
</reference>
<keyword evidence="5" id="KW-1185">Reference proteome</keyword>
<name>A0A1Y2J4G1_TRAC3</name>
<accession>A0A1Y2J4G1</accession>
<dbReference type="STRING" id="1353009.A0A1Y2J4G1"/>
<dbReference type="CDD" id="cd09917">
    <property type="entry name" value="F-box_SF"/>
    <property type="match status" value="1"/>
</dbReference>
<dbReference type="UniPathway" id="UPA00143"/>
<evidence type="ECO:0000313" key="4">
    <source>
        <dbReference type="EMBL" id="OSD08298.1"/>
    </source>
</evidence>
<comment type="pathway">
    <text evidence="1">Protein modification; protein ubiquitination.</text>
</comment>
<dbReference type="PANTHER" id="PTHR10706">
    <property type="entry name" value="F-BOX FAMILY PROTEIN"/>
    <property type="match status" value="1"/>
</dbReference>
<dbReference type="EMBL" id="KZ084086">
    <property type="protein sequence ID" value="OSD08298.1"/>
    <property type="molecule type" value="Genomic_DNA"/>
</dbReference>
<proteinExistence type="predicted"/>
<protein>
    <recommendedName>
        <fullName evidence="3">F-box domain-containing protein</fullName>
    </recommendedName>
</protein>
<dbReference type="PROSITE" id="PS50181">
    <property type="entry name" value="FBOX"/>
    <property type="match status" value="1"/>
</dbReference>
<dbReference type="SUPFAM" id="SSF81383">
    <property type="entry name" value="F-box domain"/>
    <property type="match status" value="1"/>
</dbReference>
<dbReference type="InterPro" id="IPR045048">
    <property type="entry name" value="FBXO31/39"/>
</dbReference>
<feature type="domain" description="F-box" evidence="3">
    <location>
        <begin position="1"/>
        <end position="48"/>
    </location>
</feature>
<evidence type="ECO:0000259" key="3">
    <source>
        <dbReference type="PROSITE" id="PS50181"/>
    </source>
</evidence>
<dbReference type="InterPro" id="IPR001810">
    <property type="entry name" value="F-box_dom"/>
</dbReference>
<dbReference type="InterPro" id="IPR036047">
    <property type="entry name" value="F-box-like_dom_sf"/>
</dbReference>
<dbReference type="GO" id="GO:0016567">
    <property type="term" value="P:protein ubiquitination"/>
    <property type="evidence" value="ECO:0007669"/>
    <property type="project" value="UniProtKB-UniPathway"/>
</dbReference>
<evidence type="ECO:0000256" key="1">
    <source>
        <dbReference type="ARBA" id="ARBA00004906"/>
    </source>
</evidence>